<sequence>MFTVIVTKVDFSKSAEVSGSHVAVVIDHLEASAKRNGFEIVHVAENHYGDVIRDGQIVAMWEVQAA</sequence>
<dbReference type="InterPro" id="IPR056577">
    <property type="entry name" value="Phage_Gp84"/>
</dbReference>
<proteinExistence type="predicted"/>
<evidence type="ECO:0000259" key="1">
    <source>
        <dbReference type="Pfam" id="PF23794"/>
    </source>
</evidence>
<name>A0A2D1G5Q4_9CAUD</name>
<accession>A0A2D1G5Q4</accession>
<dbReference type="EMBL" id="MF919490">
    <property type="protein sequence ID" value="ATN87090.1"/>
    <property type="molecule type" value="Genomic_DNA"/>
</dbReference>
<organism evidence="2 3">
    <name type="scientific">Mycobacterium phage Anselm</name>
    <dbReference type="NCBI Taxonomy" id="2041517"/>
    <lineage>
        <taxon>Viruses</taxon>
        <taxon>Duplodnaviria</taxon>
        <taxon>Heunggongvirae</taxon>
        <taxon>Uroviricota</taxon>
        <taxon>Caudoviricetes</taxon>
        <taxon>Turbidovirus</taxon>
        <taxon>Turbidovirus anselm</taxon>
    </lineage>
</organism>
<keyword evidence="3" id="KW-1185">Reference proteome</keyword>
<gene>
    <name evidence="2" type="ORF">SEA_ANSELM_92</name>
</gene>
<evidence type="ECO:0000313" key="3">
    <source>
        <dbReference type="Proteomes" id="UP000229058"/>
    </source>
</evidence>
<reference evidence="2 3" key="1">
    <citation type="submission" date="2017-09" db="EMBL/GenBank/DDBJ databases">
        <authorList>
            <person name="Egelhoff J.W."/>
            <person name="Hokanson S.F."/>
            <person name="Lenertz M."/>
            <person name="Marinack M.A."/>
            <person name="Westholm D.E."/>
            <person name="Klyczek K."/>
            <person name="Garlena R.A."/>
            <person name="Russell D.A."/>
            <person name="Pope W.H."/>
            <person name="Jacobs-Sera D."/>
            <person name="Hendrix R.W."/>
            <person name="Hatfull G.F."/>
        </authorList>
    </citation>
    <scope>NUCLEOTIDE SEQUENCE [LARGE SCALE GENOMIC DNA]</scope>
</reference>
<dbReference type="Proteomes" id="UP000229058">
    <property type="component" value="Segment"/>
</dbReference>
<feature type="domain" description="Gp84-like" evidence="1">
    <location>
        <begin position="1"/>
        <end position="65"/>
    </location>
</feature>
<evidence type="ECO:0000313" key="2">
    <source>
        <dbReference type="EMBL" id="ATN87090.1"/>
    </source>
</evidence>
<dbReference type="Pfam" id="PF23794">
    <property type="entry name" value="Phage_Gp84"/>
    <property type="match status" value="1"/>
</dbReference>
<protein>
    <recommendedName>
        <fullName evidence="1">Gp84-like domain-containing protein</fullName>
    </recommendedName>
</protein>